<keyword evidence="2 5" id="KW-0547">Nucleotide-binding</keyword>
<proteinExistence type="predicted"/>
<evidence type="ECO:0000259" key="7">
    <source>
        <dbReference type="PROSITE" id="PS50011"/>
    </source>
</evidence>
<dbReference type="OrthoDB" id="9801841at2"/>
<dbReference type="SMART" id="SM00220">
    <property type="entry name" value="S_TKc"/>
    <property type="match status" value="1"/>
</dbReference>
<evidence type="ECO:0000256" key="3">
    <source>
        <dbReference type="ARBA" id="ARBA00022777"/>
    </source>
</evidence>
<feature type="compositionally biased region" description="Low complexity" evidence="6">
    <location>
        <begin position="455"/>
        <end position="471"/>
    </location>
</feature>
<feature type="domain" description="Protein kinase" evidence="7">
    <location>
        <begin position="15"/>
        <end position="290"/>
    </location>
</feature>
<keyword evidence="4 5" id="KW-0067">ATP-binding</keyword>
<dbReference type="GO" id="GO:0005524">
    <property type="term" value="F:ATP binding"/>
    <property type="evidence" value="ECO:0007669"/>
    <property type="project" value="UniProtKB-UniRule"/>
</dbReference>
<dbReference type="Proteomes" id="UP000238348">
    <property type="component" value="Chromosome"/>
</dbReference>
<dbReference type="PANTHER" id="PTHR43289:SF6">
    <property type="entry name" value="SERINE_THREONINE-PROTEIN KINASE NEKL-3"/>
    <property type="match status" value="1"/>
</dbReference>
<evidence type="ECO:0000256" key="4">
    <source>
        <dbReference type="ARBA" id="ARBA00022840"/>
    </source>
</evidence>
<name>A0A2L0F0U3_SORCE</name>
<keyword evidence="1 8" id="KW-0808">Transferase</keyword>
<dbReference type="InterPro" id="IPR008271">
    <property type="entry name" value="Ser/Thr_kinase_AS"/>
</dbReference>
<reference evidence="8 9" key="1">
    <citation type="submission" date="2015-09" db="EMBL/GenBank/DDBJ databases">
        <title>Sorangium comparison.</title>
        <authorList>
            <person name="Zaburannyi N."/>
            <person name="Bunk B."/>
            <person name="Overmann J."/>
            <person name="Mueller R."/>
        </authorList>
    </citation>
    <scope>NUCLEOTIDE SEQUENCE [LARGE SCALE GENOMIC DNA]</scope>
    <source>
        <strain evidence="8 9">So ce26</strain>
    </source>
</reference>
<dbReference type="SUPFAM" id="SSF56112">
    <property type="entry name" value="Protein kinase-like (PK-like)"/>
    <property type="match status" value="1"/>
</dbReference>
<accession>A0A2L0F0U3</accession>
<feature type="binding site" evidence="5">
    <location>
        <position position="44"/>
    </location>
    <ligand>
        <name>ATP</name>
        <dbReference type="ChEBI" id="CHEBI:30616"/>
    </ligand>
</feature>
<dbReference type="Gene3D" id="3.30.200.20">
    <property type="entry name" value="Phosphorylase Kinase, domain 1"/>
    <property type="match status" value="1"/>
</dbReference>
<dbReference type="CDD" id="cd14014">
    <property type="entry name" value="STKc_PknB_like"/>
    <property type="match status" value="1"/>
</dbReference>
<protein>
    <submittedName>
        <fullName evidence="8">Protein kinase</fullName>
        <ecNumber evidence="8">2.7.11.1</ecNumber>
    </submittedName>
</protein>
<evidence type="ECO:0000256" key="5">
    <source>
        <dbReference type="PROSITE-ProRule" id="PRU10141"/>
    </source>
</evidence>
<dbReference type="EC" id="2.7.11.1" evidence="8"/>
<evidence type="ECO:0000256" key="6">
    <source>
        <dbReference type="SAM" id="MobiDB-lite"/>
    </source>
</evidence>
<dbReference type="EMBL" id="CP012673">
    <property type="protein sequence ID" value="AUX45121.1"/>
    <property type="molecule type" value="Genomic_DNA"/>
</dbReference>
<dbReference type="RefSeq" id="WP_104983545.1">
    <property type="nucleotide sequence ID" value="NZ_CP012673.1"/>
</dbReference>
<dbReference type="PROSITE" id="PS50011">
    <property type="entry name" value="PROTEIN_KINASE_DOM"/>
    <property type="match status" value="1"/>
</dbReference>
<dbReference type="GO" id="GO:0004674">
    <property type="term" value="F:protein serine/threonine kinase activity"/>
    <property type="evidence" value="ECO:0007669"/>
    <property type="project" value="UniProtKB-EC"/>
</dbReference>
<dbReference type="PROSITE" id="PS00107">
    <property type="entry name" value="PROTEIN_KINASE_ATP"/>
    <property type="match status" value="1"/>
</dbReference>
<feature type="region of interest" description="Disordered" evidence="6">
    <location>
        <begin position="455"/>
        <end position="486"/>
    </location>
</feature>
<keyword evidence="3 8" id="KW-0418">Kinase</keyword>
<evidence type="ECO:0000256" key="2">
    <source>
        <dbReference type="ARBA" id="ARBA00022741"/>
    </source>
</evidence>
<dbReference type="PROSITE" id="PS00108">
    <property type="entry name" value="PROTEIN_KINASE_ST"/>
    <property type="match status" value="1"/>
</dbReference>
<dbReference type="AlphaFoldDB" id="A0A2L0F0U3"/>
<dbReference type="InterPro" id="IPR017441">
    <property type="entry name" value="Protein_kinase_ATP_BS"/>
</dbReference>
<dbReference type="PANTHER" id="PTHR43289">
    <property type="entry name" value="MITOGEN-ACTIVATED PROTEIN KINASE KINASE KINASE 20-RELATED"/>
    <property type="match status" value="1"/>
</dbReference>
<evidence type="ECO:0000313" key="8">
    <source>
        <dbReference type="EMBL" id="AUX45121.1"/>
    </source>
</evidence>
<sequence>MSLTLEEGTLFAGRYRLGRVIGVGGMGAVYEAVHLETNRRRALKVMHPTLFESPDLRERFQREAKIAAEIESEFIVEVFDAGVDDKTRMPFLVMELLRGEDLDHRVERLGRLPPTEAVTYLHQVALALDKTHRASIVHRDLKPENIFVTQREDGLPRVKVLDFGIAKLLAERSSIGRATHGVGTPLYMAPEQFDGAAVSGATDVYALGMVAYTLLVGASYWAKEEKTGNLLALLNAASRGKPEPASARAAEQGVTLPPAFDAWFDKATALQPGARFQVASAAVRALAEVMEIAPPPSAGRMPAWLADLATGATVASVPAGTPIQAPSPSSSRRDTDNTPLPPGGSRGEPAASPRPRVGRVAGLSLALGVGGLLGAVVYAMQAGRGQVPAAGDAPGAGARATAVELQPMPGVTPSIAPMGAASAAEATAPAASDAASAAPAASSAASAASSAASAAPAASSAASAAPSAQPSPSGPAPTKKKRWTRD</sequence>
<organism evidence="8 9">
    <name type="scientific">Sorangium cellulosum</name>
    <name type="common">Polyangium cellulosum</name>
    <dbReference type="NCBI Taxonomy" id="56"/>
    <lineage>
        <taxon>Bacteria</taxon>
        <taxon>Pseudomonadati</taxon>
        <taxon>Myxococcota</taxon>
        <taxon>Polyangia</taxon>
        <taxon>Polyangiales</taxon>
        <taxon>Polyangiaceae</taxon>
        <taxon>Sorangium</taxon>
    </lineage>
</organism>
<dbReference type="Pfam" id="PF00069">
    <property type="entry name" value="Pkinase"/>
    <property type="match status" value="1"/>
</dbReference>
<feature type="region of interest" description="Disordered" evidence="6">
    <location>
        <begin position="316"/>
        <end position="356"/>
    </location>
</feature>
<evidence type="ECO:0000313" key="9">
    <source>
        <dbReference type="Proteomes" id="UP000238348"/>
    </source>
</evidence>
<gene>
    <name evidence="8" type="ORF">SOCE26_066020</name>
</gene>
<dbReference type="InterPro" id="IPR011009">
    <property type="entry name" value="Kinase-like_dom_sf"/>
</dbReference>
<dbReference type="Gene3D" id="1.10.510.10">
    <property type="entry name" value="Transferase(Phosphotransferase) domain 1"/>
    <property type="match status" value="1"/>
</dbReference>
<dbReference type="InterPro" id="IPR000719">
    <property type="entry name" value="Prot_kinase_dom"/>
</dbReference>
<evidence type="ECO:0000256" key="1">
    <source>
        <dbReference type="ARBA" id="ARBA00022679"/>
    </source>
</evidence>